<dbReference type="InterPro" id="IPR016166">
    <property type="entry name" value="FAD-bd_PCMH"/>
</dbReference>
<keyword evidence="4" id="KW-0560">Oxidoreductase</keyword>
<keyword evidence="2" id="KW-0285">Flavoprotein</keyword>
<evidence type="ECO:0000256" key="2">
    <source>
        <dbReference type="ARBA" id="ARBA00022630"/>
    </source>
</evidence>
<accession>A0ABW0WJR0</accession>
<organism evidence="7 8">
    <name type="scientific">Streptomyces nogalater</name>
    <dbReference type="NCBI Taxonomy" id="38314"/>
    <lineage>
        <taxon>Bacteria</taxon>
        <taxon>Bacillati</taxon>
        <taxon>Actinomycetota</taxon>
        <taxon>Actinomycetes</taxon>
        <taxon>Kitasatosporales</taxon>
        <taxon>Streptomycetaceae</taxon>
        <taxon>Streptomyces</taxon>
    </lineage>
</organism>
<evidence type="ECO:0000313" key="7">
    <source>
        <dbReference type="EMBL" id="MFC5657738.1"/>
    </source>
</evidence>
<dbReference type="RefSeq" id="WP_344350789.1">
    <property type="nucleotide sequence ID" value="NZ_BAAASM010000037.1"/>
</dbReference>
<reference evidence="8" key="1">
    <citation type="journal article" date="2019" name="Int. J. Syst. Evol. Microbiol.">
        <title>The Global Catalogue of Microorganisms (GCM) 10K type strain sequencing project: providing services to taxonomists for standard genome sequencing and annotation.</title>
        <authorList>
            <consortium name="The Broad Institute Genomics Platform"/>
            <consortium name="The Broad Institute Genome Sequencing Center for Infectious Disease"/>
            <person name="Wu L."/>
            <person name="Ma J."/>
        </authorList>
    </citation>
    <scope>NUCLEOTIDE SEQUENCE [LARGE SCALE GENOMIC DNA]</scope>
    <source>
        <strain evidence="8">KCTC 5701</strain>
    </source>
</reference>
<dbReference type="Pfam" id="PF13183">
    <property type="entry name" value="Fer4_8"/>
    <property type="match status" value="1"/>
</dbReference>
<keyword evidence="8" id="KW-1185">Reference proteome</keyword>
<evidence type="ECO:0000256" key="5">
    <source>
        <dbReference type="SAM" id="MobiDB-lite"/>
    </source>
</evidence>
<sequence>MTDRGDATGNTRSTDAGGAETGGTDAGFIDAAALAGALRKAVRGEVGFDVTARALVTMDASNYRRVPLGVVAPRDADDVAAVLEVCRERGVPVVARGGGTSIAGQATGTGVVLDFTRHMTALVELDPGSRTAVVQPGLVLDRLQEAAAPHGLRFGPDPSTHSRCTLGGMIGNNSCGSHSVAWGTTADSVRELSVITARGRRLRLGRGWAGAPDGLRELAEGELARLRTGFPELPRRISGYALDALLPERGADVARSFCGSEGTLGILTEAVVDLVEGPRARALAVLAYADESAAAEAAAGLLPLGPLTVEGMAADLVPAGAGLPGGGAWLFVETGGETAAGARARAEEIVRAADVVDSLVVTDPAAQRSLWRIREDAAGTATRMPDGSEAWPGWEDCAVPPARLGDYLREFRALLAAHGLRGTPYGHFGDGCIHVRIDFDLLTEAGIGRFRRFSEELADLVVAHGGSLSGEHGDGQARAELLPRMYGAGTVALFERAKAVWDPDDLLNPGMLVRPARLDENLRFPVLPRRPVDVAFAYPADGGDFRAAVRRCVGVAKCRTTTVSGPAVMCPSFRATGEEEHSTRGRARLLHEMLAGDLVTDGWRSPEVLGALDLCLSCKGCRSDCPAGVDMATYKAEFLYHHYAGRRRPAAHHSMGRLPEWLRWTSRTRTAPLLNALAAVRPLAGLGKHLAGTAPERDIPRLAPRTFTRWWRERKPTPTPTAVPTSGALVVLWPDTFTEHLSPSVGQAAVRVLEAAGLRVALPPTLLPRHGAIGDGRTRSAAALLTARRARVCCGLTYVSTGQLDRARTVLRRTLDLMEPVLRAGVPVVVLEPSCAAALRTDLPALLPDDPRAARLSAAVLTFAETLERHAPHWTPPTVGRPVVGQTHCHQHAVLGDDPDRRLRAAAGLTGELSGGCCGLAGDFGFGKGHFDVSRACAEEQLLPSVRQASEDTVVLADGFSCRTQLDQLAGVRGRHLAEVLAEALDRADGTR</sequence>
<dbReference type="PROSITE" id="PS51387">
    <property type="entry name" value="FAD_PCMH"/>
    <property type="match status" value="1"/>
</dbReference>
<evidence type="ECO:0000256" key="1">
    <source>
        <dbReference type="ARBA" id="ARBA00001974"/>
    </source>
</evidence>
<evidence type="ECO:0000259" key="6">
    <source>
        <dbReference type="PROSITE" id="PS51387"/>
    </source>
</evidence>
<dbReference type="Gene3D" id="3.30.465.10">
    <property type="match status" value="1"/>
</dbReference>
<feature type="region of interest" description="Disordered" evidence="5">
    <location>
        <begin position="1"/>
        <end position="22"/>
    </location>
</feature>
<comment type="caution">
    <text evidence="7">The sequence shown here is derived from an EMBL/GenBank/DDBJ whole genome shotgun (WGS) entry which is preliminary data.</text>
</comment>
<name>A0ABW0WJR0_STRNO</name>
<dbReference type="PANTHER" id="PTHR11748">
    <property type="entry name" value="D-LACTATE DEHYDROGENASE"/>
    <property type="match status" value="1"/>
</dbReference>
<keyword evidence="3" id="KW-0274">FAD</keyword>
<dbReference type="SUPFAM" id="SSF46548">
    <property type="entry name" value="alpha-helical ferredoxin"/>
    <property type="match status" value="1"/>
</dbReference>
<evidence type="ECO:0000256" key="3">
    <source>
        <dbReference type="ARBA" id="ARBA00022827"/>
    </source>
</evidence>
<dbReference type="PANTHER" id="PTHR11748:SF119">
    <property type="entry name" value="D-2-HYDROXYGLUTARATE DEHYDROGENASE"/>
    <property type="match status" value="1"/>
</dbReference>
<dbReference type="Pfam" id="PF02913">
    <property type="entry name" value="FAD-oxidase_C"/>
    <property type="match status" value="1"/>
</dbReference>
<dbReference type="EMBL" id="JBHSOE010000033">
    <property type="protein sequence ID" value="MFC5657738.1"/>
    <property type="molecule type" value="Genomic_DNA"/>
</dbReference>
<dbReference type="InterPro" id="IPR017896">
    <property type="entry name" value="4Fe4S_Fe-S-bd"/>
</dbReference>
<evidence type="ECO:0000256" key="4">
    <source>
        <dbReference type="ARBA" id="ARBA00023002"/>
    </source>
</evidence>
<gene>
    <name evidence="7" type="ORF">ACFP3J_19880</name>
</gene>
<dbReference type="InterPro" id="IPR004113">
    <property type="entry name" value="FAD-bd_oxidored_4_C"/>
</dbReference>
<dbReference type="SUPFAM" id="SSF55103">
    <property type="entry name" value="FAD-linked oxidases, C-terminal domain"/>
    <property type="match status" value="1"/>
</dbReference>
<dbReference type="InterPro" id="IPR036318">
    <property type="entry name" value="FAD-bd_PCMH-like_sf"/>
</dbReference>
<dbReference type="Proteomes" id="UP001596065">
    <property type="component" value="Unassembled WGS sequence"/>
</dbReference>
<dbReference type="SUPFAM" id="SSF56176">
    <property type="entry name" value="FAD-binding/transporter-associated domain-like"/>
    <property type="match status" value="1"/>
</dbReference>
<dbReference type="Pfam" id="PF01565">
    <property type="entry name" value="FAD_binding_4"/>
    <property type="match status" value="1"/>
</dbReference>
<dbReference type="InterPro" id="IPR016169">
    <property type="entry name" value="FAD-bd_PCMH_sub2"/>
</dbReference>
<proteinExistence type="predicted"/>
<comment type="cofactor">
    <cofactor evidence="1">
        <name>FAD</name>
        <dbReference type="ChEBI" id="CHEBI:57692"/>
    </cofactor>
</comment>
<protein>
    <submittedName>
        <fullName evidence="7">FAD-binding and (Fe-S)-binding domain-containing protein</fullName>
    </submittedName>
</protein>
<dbReference type="InterPro" id="IPR006094">
    <property type="entry name" value="Oxid_FAD_bind_N"/>
</dbReference>
<dbReference type="Gene3D" id="3.30.70.2740">
    <property type="match status" value="1"/>
</dbReference>
<dbReference type="InterPro" id="IPR016164">
    <property type="entry name" value="FAD-linked_Oxase-like_C"/>
</dbReference>
<evidence type="ECO:0000313" key="8">
    <source>
        <dbReference type="Proteomes" id="UP001596065"/>
    </source>
</evidence>
<feature type="domain" description="FAD-binding PCMH-type" evidence="6">
    <location>
        <begin position="63"/>
        <end position="277"/>
    </location>
</feature>